<feature type="transmembrane region" description="Helical" evidence="1">
    <location>
        <begin position="7"/>
        <end position="27"/>
    </location>
</feature>
<dbReference type="Proteomes" id="UP000824202">
    <property type="component" value="Unassembled WGS sequence"/>
</dbReference>
<gene>
    <name evidence="2" type="ORF">H9863_04310</name>
</gene>
<keyword evidence="1" id="KW-1133">Transmembrane helix</keyword>
<sequence length="154" mass="17747">METLIDLGYWGLFIGSFLASTIIPMSADILLLGVLSLGGNAWLCFGIATLGNWLGGLTSYGIGWIGKWEWIEKWFKIKEEKLIRQKKYIDRYGVWLAFFTWLPFIGDLLAIALGFYKINPFISGLCMLIGRLIRFLVWTLLYLKFAERFVEFIT</sequence>
<keyword evidence="1" id="KW-0472">Membrane</keyword>
<accession>A0A9D1UZF8</accession>
<organism evidence="2 3">
    <name type="scientific">Candidatus Odoribacter faecigallinarum</name>
    <dbReference type="NCBI Taxonomy" id="2838706"/>
    <lineage>
        <taxon>Bacteria</taxon>
        <taxon>Pseudomonadati</taxon>
        <taxon>Bacteroidota</taxon>
        <taxon>Bacteroidia</taxon>
        <taxon>Bacteroidales</taxon>
        <taxon>Odoribacteraceae</taxon>
        <taxon>Odoribacter</taxon>
    </lineage>
</organism>
<evidence type="ECO:0000313" key="2">
    <source>
        <dbReference type="EMBL" id="HIX03328.1"/>
    </source>
</evidence>
<feature type="transmembrane region" description="Helical" evidence="1">
    <location>
        <begin position="92"/>
        <end position="115"/>
    </location>
</feature>
<dbReference type="EMBL" id="DXFT01000086">
    <property type="protein sequence ID" value="HIX03328.1"/>
    <property type="molecule type" value="Genomic_DNA"/>
</dbReference>
<name>A0A9D1UZF8_9BACT</name>
<dbReference type="InterPro" id="IPR051311">
    <property type="entry name" value="DedA_domain"/>
</dbReference>
<dbReference type="PANTHER" id="PTHR42709">
    <property type="entry name" value="ALKALINE PHOSPHATASE LIKE PROTEIN"/>
    <property type="match status" value="1"/>
</dbReference>
<feature type="transmembrane region" description="Helical" evidence="1">
    <location>
        <begin position="121"/>
        <end position="143"/>
    </location>
</feature>
<reference evidence="2" key="2">
    <citation type="submission" date="2021-04" db="EMBL/GenBank/DDBJ databases">
        <authorList>
            <person name="Gilroy R."/>
        </authorList>
    </citation>
    <scope>NUCLEOTIDE SEQUENCE</scope>
    <source>
        <strain evidence="2">23274</strain>
    </source>
</reference>
<evidence type="ECO:0000313" key="3">
    <source>
        <dbReference type="Proteomes" id="UP000824202"/>
    </source>
</evidence>
<dbReference type="PANTHER" id="PTHR42709:SF4">
    <property type="entry name" value="INNER MEMBRANE PROTEIN YQAA"/>
    <property type="match status" value="1"/>
</dbReference>
<comment type="caution">
    <text evidence="2">The sequence shown here is derived from an EMBL/GenBank/DDBJ whole genome shotgun (WGS) entry which is preliminary data.</text>
</comment>
<evidence type="ECO:0000256" key="1">
    <source>
        <dbReference type="SAM" id="Phobius"/>
    </source>
</evidence>
<protein>
    <submittedName>
        <fullName evidence="2">DedA family protein</fullName>
    </submittedName>
</protein>
<feature type="transmembrane region" description="Helical" evidence="1">
    <location>
        <begin position="39"/>
        <end position="66"/>
    </location>
</feature>
<dbReference type="AlphaFoldDB" id="A0A9D1UZF8"/>
<keyword evidence="1" id="KW-0812">Transmembrane</keyword>
<reference evidence="2" key="1">
    <citation type="journal article" date="2021" name="PeerJ">
        <title>Extensive microbial diversity within the chicken gut microbiome revealed by metagenomics and culture.</title>
        <authorList>
            <person name="Gilroy R."/>
            <person name="Ravi A."/>
            <person name="Getino M."/>
            <person name="Pursley I."/>
            <person name="Horton D.L."/>
            <person name="Alikhan N.F."/>
            <person name="Baker D."/>
            <person name="Gharbi K."/>
            <person name="Hall N."/>
            <person name="Watson M."/>
            <person name="Adriaenssens E.M."/>
            <person name="Foster-Nyarko E."/>
            <person name="Jarju S."/>
            <person name="Secka A."/>
            <person name="Antonio M."/>
            <person name="Oren A."/>
            <person name="Chaudhuri R.R."/>
            <person name="La Ragione R."/>
            <person name="Hildebrand F."/>
            <person name="Pallen M.J."/>
        </authorList>
    </citation>
    <scope>NUCLEOTIDE SEQUENCE</scope>
    <source>
        <strain evidence="2">23274</strain>
    </source>
</reference>
<proteinExistence type="predicted"/>